<dbReference type="RefSeq" id="WP_184304870.1">
    <property type="nucleotide sequence ID" value="NZ_JACHLP010000018.1"/>
</dbReference>
<dbReference type="InterPro" id="IPR001670">
    <property type="entry name" value="ADH_Fe/GldA"/>
</dbReference>
<evidence type="ECO:0000313" key="7">
    <source>
        <dbReference type="Proteomes" id="UP000562027"/>
    </source>
</evidence>
<sequence length="409" mass="42769">MNLYGVSRSPSQILFGAGQRHALPAVVRAYGRRVFICSDKRLRQDPALVALANSLEMAGIMVAIYEGTIAELPISCIQEAAALAKAFNPDVIIGLGGGSCMDIAKLVALLLAHPAELSNYYGEFRVPGPVRPLIAIPTTAGTGSEVTPVAVLADPARATKVGISSPYLIPVVALCDPELTRSCPKSLTAIAGADALTHAIEAFTSVRKSPTPELAQTQVFVGKNAMSDVHARVAISALAAHLAQAVEDGNDMQARAQVMYGALHAGLAFGVAGTAAAHAIQYPVGAETHTAHGAGVAALMPYVMEFNRRSRIPEFAEIARLFGVASVGDSDALLSRKAIDAVDALFQRIGIPRSLSELGLSDGQVHVVSIQAMQATRLVNNNPEALDEQAMRRIVDAAQSGDRSSLAAL</sequence>
<name>A0A840LHZ5_9BURK</name>
<accession>A0A840LHZ5</accession>
<dbReference type="Gene3D" id="3.40.50.1970">
    <property type="match status" value="1"/>
</dbReference>
<comment type="similarity">
    <text evidence="2">Belongs to the iron-containing alcohol dehydrogenase family.</text>
</comment>
<evidence type="ECO:0000256" key="2">
    <source>
        <dbReference type="ARBA" id="ARBA00007358"/>
    </source>
</evidence>
<evidence type="ECO:0000259" key="5">
    <source>
        <dbReference type="Pfam" id="PF25137"/>
    </source>
</evidence>
<protein>
    <submittedName>
        <fullName evidence="6">Alcohol dehydrogenase</fullName>
        <ecNumber evidence="6">1.1.1.1</ecNumber>
    </submittedName>
</protein>
<gene>
    <name evidence="6" type="ORF">HNP55_004797</name>
</gene>
<comment type="caution">
    <text evidence="6">The sequence shown here is derived from an EMBL/GenBank/DDBJ whole genome shotgun (WGS) entry which is preliminary data.</text>
</comment>
<feature type="domain" description="Alcohol dehydrogenase iron-type/glycerol dehydrogenase GldA" evidence="4">
    <location>
        <begin position="10"/>
        <end position="177"/>
    </location>
</feature>
<comment type="cofactor">
    <cofactor evidence="1">
        <name>Fe cation</name>
        <dbReference type="ChEBI" id="CHEBI:24875"/>
    </cofactor>
</comment>
<dbReference type="PANTHER" id="PTHR11496">
    <property type="entry name" value="ALCOHOL DEHYDROGENASE"/>
    <property type="match status" value="1"/>
</dbReference>
<dbReference type="GO" id="GO:0004022">
    <property type="term" value="F:alcohol dehydrogenase (NAD+) activity"/>
    <property type="evidence" value="ECO:0007669"/>
    <property type="project" value="UniProtKB-EC"/>
</dbReference>
<dbReference type="InterPro" id="IPR056798">
    <property type="entry name" value="ADH_Fe_C"/>
</dbReference>
<dbReference type="PANTHER" id="PTHR11496:SF102">
    <property type="entry name" value="ALCOHOL DEHYDROGENASE 4"/>
    <property type="match status" value="1"/>
</dbReference>
<dbReference type="CDD" id="cd08191">
    <property type="entry name" value="Fe-ADH-like"/>
    <property type="match status" value="1"/>
</dbReference>
<evidence type="ECO:0000256" key="3">
    <source>
        <dbReference type="ARBA" id="ARBA00023002"/>
    </source>
</evidence>
<dbReference type="Proteomes" id="UP000562027">
    <property type="component" value="Unassembled WGS sequence"/>
</dbReference>
<dbReference type="Pfam" id="PF00465">
    <property type="entry name" value="Fe-ADH"/>
    <property type="match status" value="1"/>
</dbReference>
<dbReference type="SUPFAM" id="SSF56796">
    <property type="entry name" value="Dehydroquinate synthase-like"/>
    <property type="match status" value="1"/>
</dbReference>
<proteinExistence type="inferred from homology"/>
<dbReference type="EC" id="1.1.1.1" evidence="6"/>
<dbReference type="FunFam" id="3.40.50.1970:FF:000003">
    <property type="entry name" value="Alcohol dehydrogenase, iron-containing"/>
    <property type="match status" value="1"/>
</dbReference>
<evidence type="ECO:0000259" key="4">
    <source>
        <dbReference type="Pfam" id="PF00465"/>
    </source>
</evidence>
<organism evidence="6 7">
    <name type="scientific">Roseateles oligotrophus</name>
    <dbReference type="NCBI Taxonomy" id="1769250"/>
    <lineage>
        <taxon>Bacteria</taxon>
        <taxon>Pseudomonadati</taxon>
        <taxon>Pseudomonadota</taxon>
        <taxon>Betaproteobacteria</taxon>
        <taxon>Burkholderiales</taxon>
        <taxon>Sphaerotilaceae</taxon>
        <taxon>Roseateles</taxon>
    </lineage>
</organism>
<dbReference type="AlphaFoldDB" id="A0A840LHZ5"/>
<evidence type="ECO:0000313" key="6">
    <source>
        <dbReference type="EMBL" id="MBB4846242.1"/>
    </source>
</evidence>
<dbReference type="Gene3D" id="1.20.1090.10">
    <property type="entry name" value="Dehydroquinate synthase-like - alpha domain"/>
    <property type="match status" value="1"/>
</dbReference>
<dbReference type="Pfam" id="PF25137">
    <property type="entry name" value="ADH_Fe_C"/>
    <property type="match status" value="1"/>
</dbReference>
<dbReference type="InterPro" id="IPR039697">
    <property type="entry name" value="Alcohol_dehydrogenase_Fe"/>
</dbReference>
<feature type="domain" description="Fe-containing alcohol dehydrogenase-like C-terminal" evidence="5">
    <location>
        <begin position="188"/>
        <end position="398"/>
    </location>
</feature>
<reference evidence="6 7" key="1">
    <citation type="submission" date="2020-08" db="EMBL/GenBank/DDBJ databases">
        <title>Functional genomics of gut bacteria from endangered species of beetles.</title>
        <authorList>
            <person name="Carlos-Shanley C."/>
        </authorList>
    </citation>
    <scope>NUCLEOTIDE SEQUENCE [LARGE SCALE GENOMIC DNA]</scope>
    <source>
        <strain evidence="6 7">S00239</strain>
    </source>
</reference>
<evidence type="ECO:0000256" key="1">
    <source>
        <dbReference type="ARBA" id="ARBA00001962"/>
    </source>
</evidence>
<dbReference type="GO" id="GO:0046872">
    <property type="term" value="F:metal ion binding"/>
    <property type="evidence" value="ECO:0007669"/>
    <property type="project" value="InterPro"/>
</dbReference>
<keyword evidence="7" id="KW-1185">Reference proteome</keyword>
<dbReference type="EMBL" id="JACHLP010000018">
    <property type="protein sequence ID" value="MBB4846242.1"/>
    <property type="molecule type" value="Genomic_DNA"/>
</dbReference>
<keyword evidence="3 6" id="KW-0560">Oxidoreductase</keyword>